<evidence type="ECO:0000256" key="1">
    <source>
        <dbReference type="SAM" id="MobiDB-lite"/>
    </source>
</evidence>
<feature type="region of interest" description="Disordered" evidence="1">
    <location>
        <begin position="37"/>
        <end position="68"/>
    </location>
</feature>
<dbReference type="Proteomes" id="UP001187192">
    <property type="component" value="Unassembled WGS sequence"/>
</dbReference>
<name>A0AA88CZ08_FICCA</name>
<gene>
    <name evidence="2" type="ORF">TIFTF001_042378</name>
</gene>
<keyword evidence="3" id="KW-1185">Reference proteome</keyword>
<dbReference type="EMBL" id="BTGU01002271">
    <property type="protein sequence ID" value="GMN36116.1"/>
    <property type="molecule type" value="Genomic_DNA"/>
</dbReference>
<reference evidence="2" key="1">
    <citation type="submission" date="2023-07" db="EMBL/GenBank/DDBJ databases">
        <title>draft genome sequence of fig (Ficus carica).</title>
        <authorList>
            <person name="Takahashi T."/>
            <person name="Nishimura K."/>
        </authorList>
    </citation>
    <scope>NUCLEOTIDE SEQUENCE</scope>
</reference>
<organism evidence="2 3">
    <name type="scientific">Ficus carica</name>
    <name type="common">Common fig</name>
    <dbReference type="NCBI Taxonomy" id="3494"/>
    <lineage>
        <taxon>Eukaryota</taxon>
        <taxon>Viridiplantae</taxon>
        <taxon>Streptophyta</taxon>
        <taxon>Embryophyta</taxon>
        <taxon>Tracheophyta</taxon>
        <taxon>Spermatophyta</taxon>
        <taxon>Magnoliopsida</taxon>
        <taxon>eudicotyledons</taxon>
        <taxon>Gunneridae</taxon>
        <taxon>Pentapetalae</taxon>
        <taxon>rosids</taxon>
        <taxon>fabids</taxon>
        <taxon>Rosales</taxon>
        <taxon>Moraceae</taxon>
        <taxon>Ficeae</taxon>
        <taxon>Ficus</taxon>
    </lineage>
</organism>
<comment type="caution">
    <text evidence="2">The sequence shown here is derived from an EMBL/GenBank/DDBJ whole genome shotgun (WGS) entry which is preliminary data.</text>
</comment>
<proteinExistence type="predicted"/>
<dbReference type="AlphaFoldDB" id="A0AA88CZ08"/>
<protein>
    <submittedName>
        <fullName evidence="2">Uncharacterized protein</fullName>
    </submittedName>
</protein>
<accession>A0AA88CZ08</accession>
<evidence type="ECO:0000313" key="2">
    <source>
        <dbReference type="EMBL" id="GMN36116.1"/>
    </source>
</evidence>
<sequence length="101" mass="11544">MVFCAKTGNLTMGTVPRAVPIFQSFFKRRSKMVNAGQGWSTPVNAGQRRSMPVKDGQHRSMPVKDGQHRSTPVDEFWKIAFSIYFRCSGHVYNLGFARWNF</sequence>
<evidence type="ECO:0000313" key="3">
    <source>
        <dbReference type="Proteomes" id="UP001187192"/>
    </source>
</evidence>